<proteinExistence type="predicted"/>
<comment type="caution">
    <text evidence="1">The sequence shown here is derived from an EMBL/GenBank/DDBJ whole genome shotgun (WGS) entry which is preliminary data.</text>
</comment>
<feature type="non-terminal residue" evidence="1">
    <location>
        <position position="1"/>
    </location>
</feature>
<organism evidence="1">
    <name type="scientific">marine sediment metagenome</name>
    <dbReference type="NCBI Taxonomy" id="412755"/>
    <lineage>
        <taxon>unclassified sequences</taxon>
        <taxon>metagenomes</taxon>
        <taxon>ecological metagenomes</taxon>
    </lineage>
</organism>
<accession>X1TWQ1</accession>
<sequence>VFIGGKMAVLGDALIQSIREIVSLYLFGDQKVEVRLSEISENAVAIGAAIYATTKWLEKKSTKRVTY</sequence>
<dbReference type="InterPro" id="IPR043129">
    <property type="entry name" value="ATPase_NBD"/>
</dbReference>
<evidence type="ECO:0008006" key="2">
    <source>
        <dbReference type="Google" id="ProtNLM"/>
    </source>
</evidence>
<dbReference type="EMBL" id="BARW01033438">
    <property type="protein sequence ID" value="GAJ09773.1"/>
    <property type="molecule type" value="Genomic_DNA"/>
</dbReference>
<protein>
    <recommendedName>
        <fullName evidence="2">ROK family protein</fullName>
    </recommendedName>
</protein>
<reference evidence="1" key="1">
    <citation type="journal article" date="2014" name="Front. Microbiol.">
        <title>High frequency of phylogenetically diverse reductive dehalogenase-homologous genes in deep subseafloor sedimentary metagenomes.</title>
        <authorList>
            <person name="Kawai M."/>
            <person name="Futagami T."/>
            <person name="Toyoda A."/>
            <person name="Takaki Y."/>
            <person name="Nishi S."/>
            <person name="Hori S."/>
            <person name="Arai W."/>
            <person name="Tsubouchi T."/>
            <person name="Morono Y."/>
            <person name="Uchiyama I."/>
            <person name="Ito T."/>
            <person name="Fujiyama A."/>
            <person name="Inagaki F."/>
            <person name="Takami H."/>
        </authorList>
    </citation>
    <scope>NUCLEOTIDE SEQUENCE</scope>
    <source>
        <strain evidence="1">Expedition CK06-06</strain>
    </source>
</reference>
<dbReference type="AlphaFoldDB" id="X1TWQ1"/>
<gene>
    <name evidence="1" type="ORF">S12H4_52667</name>
</gene>
<dbReference type="Gene3D" id="3.30.420.40">
    <property type="match status" value="1"/>
</dbReference>
<dbReference type="SUPFAM" id="SSF53067">
    <property type="entry name" value="Actin-like ATPase domain"/>
    <property type="match status" value="1"/>
</dbReference>
<name>X1TWQ1_9ZZZZ</name>
<evidence type="ECO:0000313" key="1">
    <source>
        <dbReference type="EMBL" id="GAJ09773.1"/>
    </source>
</evidence>